<dbReference type="NCBIfam" id="TIGR00756">
    <property type="entry name" value="PPR"/>
    <property type="match status" value="3"/>
</dbReference>
<dbReference type="InterPro" id="IPR046960">
    <property type="entry name" value="PPR_At4g14850-like_plant"/>
</dbReference>
<dbReference type="InterPro" id="IPR046848">
    <property type="entry name" value="E_motif"/>
</dbReference>
<evidence type="ECO:0000259" key="3">
    <source>
        <dbReference type="Pfam" id="PF14432"/>
    </source>
</evidence>
<dbReference type="EMBL" id="JACMSC010000008">
    <property type="protein sequence ID" value="KAG6510175.1"/>
    <property type="molecule type" value="Genomic_DNA"/>
</dbReference>
<reference evidence="4 5" key="1">
    <citation type="submission" date="2020-08" db="EMBL/GenBank/DDBJ databases">
        <title>Plant Genome Project.</title>
        <authorList>
            <person name="Zhang R.-G."/>
        </authorList>
    </citation>
    <scope>NUCLEOTIDE SEQUENCE [LARGE SCALE GENOMIC DNA]</scope>
    <source>
        <tissue evidence="4">Rhizome</tissue>
    </source>
</reference>
<accession>A0A8J5L3D5</accession>
<evidence type="ECO:0000256" key="2">
    <source>
        <dbReference type="PROSITE-ProRule" id="PRU00708"/>
    </source>
</evidence>
<feature type="repeat" description="PPR" evidence="2">
    <location>
        <begin position="293"/>
        <end position="328"/>
    </location>
</feature>
<dbReference type="Pfam" id="PF01535">
    <property type="entry name" value="PPR"/>
    <property type="match status" value="2"/>
</dbReference>
<dbReference type="Pfam" id="PF20431">
    <property type="entry name" value="E_motif"/>
    <property type="match status" value="1"/>
</dbReference>
<dbReference type="InterPro" id="IPR032867">
    <property type="entry name" value="DYW_dom"/>
</dbReference>
<dbReference type="PANTHER" id="PTHR47926:SF360">
    <property type="entry name" value="PENTATRICOPEPTIDE REPEAT-CONTAINING PROTEIN"/>
    <property type="match status" value="1"/>
</dbReference>
<dbReference type="FunFam" id="1.25.40.10:FF:000242">
    <property type="entry name" value="Pentatricopeptide repeat-containing protein"/>
    <property type="match status" value="1"/>
</dbReference>
<dbReference type="GO" id="GO:0009451">
    <property type="term" value="P:RNA modification"/>
    <property type="evidence" value="ECO:0007669"/>
    <property type="project" value="InterPro"/>
</dbReference>
<dbReference type="PROSITE" id="PS51375">
    <property type="entry name" value="PPR"/>
    <property type="match status" value="3"/>
</dbReference>
<evidence type="ECO:0000313" key="4">
    <source>
        <dbReference type="EMBL" id="KAG6510175.1"/>
    </source>
</evidence>
<sequence>MSNPLALPPGSCLTKCLNDHRRLPFVNSIIRAFTEKGAPHSAISVLKAFLSFSPFRPDRFTFVLALQACLRSSNLTAAAQLHARILKIGFQTDASVVPPLSHLYLRHRHVDEALLLLAEAFAGSIDVVSGNLLIAELFKNREFEKANRVFKQMPTKDIVSWNSMIAGCVQNSRPREALSFFERMLASGSEPDGFSFSAALSACARVGARGLGERLHRMMLEKRIDLNYILCSALIDMYAKCGNIDAARAVFNGVCRDSISIWNSMITGLAIHGLGSNVLELFSRMQTEGLAPDAVTFLSVLTACSHAGMVEEARRHFRNMNEVHGIEPRMQHYGAMVDALARAGLLDQAYETIRGMPMEPDSVTWRILLSACRRHHRADLGEIAISHMVNHGSGDYVMMWRIYSAKGKWTDAAGVWDSMKENKVRKKRGMSWVEVGGDVHQFKAGDRLHTEAKDIYRVLYGLTQRVKLEGFRPMTELVSMDVLEEEREENLNLHSEKLAIAYCFLKTGPDTEIRVSKNLQTCEDCHEWIKIVSKVLHRVILVRDRIRFHRFEKGTCSCNDYWIVANVVEEVNNTGSLHGETSVNSETTSLQMLAYDELSPHSEPVAAASPVSLRPSRPLSSPMTIIESASPHFPPTILVPH</sequence>
<feature type="domain" description="DYW" evidence="3">
    <location>
        <begin position="470"/>
        <end position="562"/>
    </location>
</feature>
<protein>
    <recommendedName>
        <fullName evidence="3">DYW domain-containing protein</fullName>
    </recommendedName>
</protein>
<dbReference type="InterPro" id="IPR002885">
    <property type="entry name" value="PPR_rpt"/>
</dbReference>
<dbReference type="AlphaFoldDB" id="A0A8J5L3D5"/>
<gene>
    <name evidence="4" type="ORF">ZIOFF_028184</name>
</gene>
<keyword evidence="5" id="KW-1185">Reference proteome</keyword>
<name>A0A8J5L3D5_ZINOF</name>
<dbReference type="PANTHER" id="PTHR47926">
    <property type="entry name" value="PENTATRICOPEPTIDE REPEAT-CONTAINING PROTEIN"/>
    <property type="match status" value="1"/>
</dbReference>
<evidence type="ECO:0000256" key="1">
    <source>
        <dbReference type="ARBA" id="ARBA00022737"/>
    </source>
</evidence>
<organism evidence="4 5">
    <name type="scientific">Zingiber officinale</name>
    <name type="common">Ginger</name>
    <name type="synonym">Amomum zingiber</name>
    <dbReference type="NCBI Taxonomy" id="94328"/>
    <lineage>
        <taxon>Eukaryota</taxon>
        <taxon>Viridiplantae</taxon>
        <taxon>Streptophyta</taxon>
        <taxon>Embryophyta</taxon>
        <taxon>Tracheophyta</taxon>
        <taxon>Spermatophyta</taxon>
        <taxon>Magnoliopsida</taxon>
        <taxon>Liliopsida</taxon>
        <taxon>Zingiberales</taxon>
        <taxon>Zingiberaceae</taxon>
        <taxon>Zingiber</taxon>
    </lineage>
</organism>
<dbReference type="Proteomes" id="UP000734854">
    <property type="component" value="Unassembled WGS sequence"/>
</dbReference>
<keyword evidence="1" id="KW-0677">Repeat</keyword>
<dbReference type="Pfam" id="PF14432">
    <property type="entry name" value="DYW_deaminase"/>
    <property type="match status" value="1"/>
</dbReference>
<dbReference type="Pfam" id="PF13041">
    <property type="entry name" value="PPR_2"/>
    <property type="match status" value="2"/>
</dbReference>
<dbReference type="GO" id="GO:0008270">
    <property type="term" value="F:zinc ion binding"/>
    <property type="evidence" value="ECO:0007669"/>
    <property type="project" value="InterPro"/>
</dbReference>
<proteinExistence type="predicted"/>
<evidence type="ECO:0000313" key="5">
    <source>
        <dbReference type="Proteomes" id="UP000734854"/>
    </source>
</evidence>
<dbReference type="Gene3D" id="1.25.40.10">
    <property type="entry name" value="Tetratricopeptide repeat domain"/>
    <property type="match status" value="2"/>
</dbReference>
<dbReference type="InterPro" id="IPR011990">
    <property type="entry name" value="TPR-like_helical_dom_sf"/>
</dbReference>
<comment type="caution">
    <text evidence="4">The sequence shown here is derived from an EMBL/GenBank/DDBJ whole genome shotgun (WGS) entry which is preliminary data.</text>
</comment>
<feature type="repeat" description="PPR" evidence="2">
    <location>
        <begin position="157"/>
        <end position="191"/>
    </location>
</feature>
<dbReference type="GO" id="GO:0003723">
    <property type="term" value="F:RNA binding"/>
    <property type="evidence" value="ECO:0007669"/>
    <property type="project" value="InterPro"/>
</dbReference>
<feature type="repeat" description="PPR" evidence="2">
    <location>
        <begin position="258"/>
        <end position="292"/>
    </location>
</feature>